<protein>
    <submittedName>
        <fullName evidence="2">Fe-S cluster biogenesis protein NfuA, 4Fe-4S-binding domain</fullName>
    </submittedName>
    <submittedName>
        <fullName evidence="3">Nitrogen-fixing NifU domain-containing protein</fullName>
    </submittedName>
</protein>
<dbReference type="Pfam" id="PF01106">
    <property type="entry name" value="NifU"/>
    <property type="match status" value="1"/>
</dbReference>
<dbReference type="InParanoid" id="H1XR09"/>
<dbReference type="SUPFAM" id="SSF117916">
    <property type="entry name" value="Fe-S cluster assembly (FSCA) domain-like"/>
    <property type="match status" value="1"/>
</dbReference>
<name>H1XR09_CALAY</name>
<dbReference type="Proteomes" id="UP000004671">
    <property type="component" value="Chromosome"/>
</dbReference>
<dbReference type="GO" id="GO:0005506">
    <property type="term" value="F:iron ion binding"/>
    <property type="evidence" value="ECO:0007669"/>
    <property type="project" value="InterPro"/>
</dbReference>
<dbReference type="InterPro" id="IPR034904">
    <property type="entry name" value="FSCA_dom_sf"/>
</dbReference>
<reference evidence="2 5" key="2">
    <citation type="submission" date="2016-11" db="EMBL/GenBank/DDBJ databases">
        <title>Genomic analysis of Caldithrix abyssi and proposal of a novel bacterial phylum Caldithrichaeota.</title>
        <authorList>
            <person name="Kublanov I."/>
            <person name="Sigalova O."/>
            <person name="Gavrilov S."/>
            <person name="Lebedinsky A."/>
            <person name="Ivanova N."/>
            <person name="Daum C."/>
            <person name="Reddy T."/>
            <person name="Klenk H.P."/>
            <person name="Goker M."/>
            <person name="Reva O."/>
            <person name="Miroshnichenko M."/>
            <person name="Kyprides N."/>
            <person name="Woyke T."/>
            <person name="Gelfand M."/>
        </authorList>
    </citation>
    <scope>NUCLEOTIDE SEQUENCE [LARGE SCALE GENOMIC DNA]</scope>
    <source>
        <strain evidence="2 5">LF13</strain>
    </source>
</reference>
<dbReference type="HOGENOM" id="CLU_060555_4_3_0"/>
<evidence type="ECO:0000313" key="3">
    <source>
        <dbReference type="EMBL" id="EHO40103.1"/>
    </source>
</evidence>
<keyword evidence="4" id="KW-1185">Reference proteome</keyword>
<accession>H1XR09</accession>
<feature type="domain" description="NIF system FeS cluster assembly NifU C-terminal" evidence="1">
    <location>
        <begin position="6"/>
        <end position="71"/>
    </location>
</feature>
<dbReference type="Proteomes" id="UP000183868">
    <property type="component" value="Chromosome"/>
</dbReference>
<dbReference type="InterPro" id="IPR001075">
    <property type="entry name" value="NIF_FeS_clus_asmbl_NifU_C"/>
</dbReference>
<dbReference type="GO" id="GO:0051536">
    <property type="term" value="F:iron-sulfur cluster binding"/>
    <property type="evidence" value="ECO:0007669"/>
    <property type="project" value="InterPro"/>
</dbReference>
<evidence type="ECO:0000313" key="2">
    <source>
        <dbReference type="EMBL" id="APF20024.1"/>
    </source>
</evidence>
<reference evidence="3 4" key="1">
    <citation type="submission" date="2011-09" db="EMBL/GenBank/DDBJ databases">
        <title>The permanent draft genome of Caldithrix abyssi DSM 13497.</title>
        <authorList>
            <consortium name="US DOE Joint Genome Institute (JGI-PGF)"/>
            <person name="Lucas S."/>
            <person name="Han J."/>
            <person name="Lapidus A."/>
            <person name="Bruce D."/>
            <person name="Goodwin L."/>
            <person name="Pitluck S."/>
            <person name="Peters L."/>
            <person name="Kyrpides N."/>
            <person name="Mavromatis K."/>
            <person name="Ivanova N."/>
            <person name="Mikhailova N."/>
            <person name="Chertkov O."/>
            <person name="Detter J.C."/>
            <person name="Tapia R."/>
            <person name="Han C."/>
            <person name="Land M."/>
            <person name="Hauser L."/>
            <person name="Markowitz V."/>
            <person name="Cheng J.-F."/>
            <person name="Hugenholtz P."/>
            <person name="Woyke T."/>
            <person name="Wu D."/>
            <person name="Spring S."/>
            <person name="Brambilla E."/>
            <person name="Klenk H.-P."/>
            <person name="Eisen J.A."/>
        </authorList>
    </citation>
    <scope>NUCLEOTIDE SEQUENCE [LARGE SCALE GENOMIC DNA]</scope>
    <source>
        <strain evidence="3 4">DSM 13497</strain>
    </source>
</reference>
<dbReference type="RefSeq" id="WP_006927023.1">
    <property type="nucleotide sequence ID" value="NZ_CM001402.1"/>
</dbReference>
<dbReference type="PaxDb" id="880073-Calab_0458"/>
<evidence type="ECO:0000259" key="1">
    <source>
        <dbReference type="Pfam" id="PF01106"/>
    </source>
</evidence>
<dbReference type="EMBL" id="CP018099">
    <property type="protein sequence ID" value="APF20024.1"/>
    <property type="molecule type" value="Genomic_DNA"/>
</dbReference>
<dbReference type="EMBL" id="CM001402">
    <property type="protein sequence ID" value="EHO40103.1"/>
    <property type="molecule type" value="Genomic_DNA"/>
</dbReference>
<sequence length="73" mass="8030">MKEKVLKVLESIRPGLQADGGDVEFVKIDEDNVVYIRLVGACGGCPMSQITLKQGIERIMKMQIPEVKAVEAI</sequence>
<dbReference type="OrthoDB" id="9796965at2"/>
<dbReference type="GO" id="GO:0016226">
    <property type="term" value="P:iron-sulfur cluster assembly"/>
    <property type="evidence" value="ECO:0007669"/>
    <property type="project" value="InterPro"/>
</dbReference>
<dbReference type="AlphaFoldDB" id="H1XR09"/>
<dbReference type="STRING" id="880073.Cabys_3276"/>
<dbReference type="KEGG" id="caby:Cabys_3276"/>
<dbReference type="Gene3D" id="3.30.300.130">
    <property type="entry name" value="Fe-S cluster assembly (FSCA)"/>
    <property type="match status" value="1"/>
</dbReference>
<proteinExistence type="predicted"/>
<organism evidence="3 4">
    <name type="scientific">Caldithrix abyssi DSM 13497</name>
    <dbReference type="NCBI Taxonomy" id="880073"/>
    <lineage>
        <taxon>Bacteria</taxon>
        <taxon>Pseudomonadati</taxon>
        <taxon>Calditrichota</taxon>
        <taxon>Calditrichia</taxon>
        <taxon>Calditrichales</taxon>
        <taxon>Calditrichaceae</taxon>
        <taxon>Caldithrix</taxon>
    </lineage>
</organism>
<evidence type="ECO:0000313" key="4">
    <source>
        <dbReference type="Proteomes" id="UP000004671"/>
    </source>
</evidence>
<gene>
    <name evidence="2" type="ORF">Cabys_3276</name>
    <name evidence="3" type="ORF">Calab_0458</name>
</gene>
<evidence type="ECO:0000313" key="5">
    <source>
        <dbReference type="Proteomes" id="UP000183868"/>
    </source>
</evidence>
<dbReference type="eggNOG" id="COG0694">
    <property type="taxonomic scope" value="Bacteria"/>
</dbReference>
<dbReference type="PANTHER" id="PTHR11178">
    <property type="entry name" value="IRON-SULFUR CLUSTER SCAFFOLD PROTEIN NFU-RELATED"/>
    <property type="match status" value="1"/>
</dbReference>